<dbReference type="GeneID" id="105363688"/>
<accession>A0AAJ7DX91</accession>
<evidence type="ECO:0000256" key="10">
    <source>
        <dbReference type="ARBA" id="ARBA00023292"/>
    </source>
</evidence>
<dbReference type="SMART" id="SM00180">
    <property type="entry name" value="EGF_Lam"/>
    <property type="match status" value="2"/>
</dbReference>
<comment type="subcellular location">
    <subcellularLocation>
        <location evidence="1">Secreted</location>
        <location evidence="1">Extracellular space</location>
        <location evidence="1">Extracellular matrix</location>
        <location evidence="1">Basement membrane</location>
    </subcellularLocation>
</comment>
<feature type="domain" description="Laminin EGF-like" evidence="16">
    <location>
        <begin position="646"/>
        <end position="698"/>
    </location>
</feature>
<feature type="domain" description="Kazal-like" evidence="18">
    <location>
        <begin position="196"/>
        <end position="243"/>
    </location>
</feature>
<dbReference type="PROSITE" id="PS50287">
    <property type="entry name" value="SRCR_2"/>
    <property type="match status" value="1"/>
</dbReference>
<dbReference type="Pfam" id="PF01683">
    <property type="entry name" value="EB"/>
    <property type="match status" value="1"/>
</dbReference>
<dbReference type="SMART" id="SM00274">
    <property type="entry name" value="FOLN"/>
    <property type="match status" value="7"/>
</dbReference>
<feature type="domain" description="Kazal-like" evidence="18">
    <location>
        <begin position="505"/>
        <end position="563"/>
    </location>
</feature>
<evidence type="ECO:0000256" key="13">
    <source>
        <dbReference type="PROSITE-ProRule" id="PRU00460"/>
    </source>
</evidence>
<dbReference type="CDD" id="cd00110">
    <property type="entry name" value="LamG"/>
    <property type="match status" value="1"/>
</dbReference>
<dbReference type="Pfam" id="PF00050">
    <property type="entry name" value="Kazal_1"/>
    <property type="match status" value="1"/>
</dbReference>
<evidence type="ECO:0000259" key="15">
    <source>
        <dbReference type="PROSITE" id="PS50026"/>
    </source>
</evidence>
<dbReference type="PRINTS" id="PR00011">
    <property type="entry name" value="EGFLAMININ"/>
</dbReference>
<dbReference type="GO" id="GO:0009653">
    <property type="term" value="P:anatomical structure morphogenesis"/>
    <property type="evidence" value="ECO:0007669"/>
    <property type="project" value="UniProtKB-ARBA"/>
</dbReference>
<reference evidence="20" key="1">
    <citation type="submission" date="2025-08" db="UniProtKB">
        <authorList>
            <consortium name="RefSeq"/>
        </authorList>
    </citation>
    <scope>IDENTIFICATION</scope>
</reference>
<organism evidence="19 20">
    <name type="scientific">Ceratosolen solmsi marchali</name>
    <dbReference type="NCBI Taxonomy" id="326594"/>
    <lineage>
        <taxon>Eukaryota</taxon>
        <taxon>Metazoa</taxon>
        <taxon>Ecdysozoa</taxon>
        <taxon>Arthropoda</taxon>
        <taxon>Hexapoda</taxon>
        <taxon>Insecta</taxon>
        <taxon>Pterygota</taxon>
        <taxon>Neoptera</taxon>
        <taxon>Endopterygota</taxon>
        <taxon>Hymenoptera</taxon>
        <taxon>Apocrita</taxon>
        <taxon>Proctotrupomorpha</taxon>
        <taxon>Chalcidoidea</taxon>
        <taxon>Agaonidae</taxon>
        <taxon>Agaoninae</taxon>
        <taxon>Ceratosolen</taxon>
    </lineage>
</organism>
<keyword evidence="4" id="KW-0732">Signal</keyword>
<feature type="domain" description="Kazal-like" evidence="18">
    <location>
        <begin position="268"/>
        <end position="314"/>
    </location>
</feature>
<feature type="domain" description="Laminin G" evidence="14">
    <location>
        <begin position="1009"/>
        <end position="1143"/>
    </location>
</feature>
<evidence type="ECO:0000259" key="16">
    <source>
        <dbReference type="PROSITE" id="PS50027"/>
    </source>
</evidence>
<feature type="domain" description="Kazal-like" evidence="18">
    <location>
        <begin position="406"/>
        <end position="457"/>
    </location>
</feature>
<dbReference type="PROSITE" id="PS50025">
    <property type="entry name" value="LAM_G_DOMAIN"/>
    <property type="match status" value="1"/>
</dbReference>
<dbReference type="Proteomes" id="UP000695007">
    <property type="component" value="Unplaced"/>
</dbReference>
<dbReference type="FunFam" id="2.10.25.10:FF:000209">
    <property type="entry name" value="Laminin subunit alpha 5"/>
    <property type="match status" value="1"/>
</dbReference>
<dbReference type="InterPro" id="IPR002350">
    <property type="entry name" value="Kazal_dom"/>
</dbReference>
<evidence type="ECO:0000256" key="3">
    <source>
        <dbReference type="ARBA" id="ARBA00022530"/>
    </source>
</evidence>
<dbReference type="CDD" id="cd00104">
    <property type="entry name" value="KAZAL_FS"/>
    <property type="match status" value="7"/>
</dbReference>
<dbReference type="InterPro" id="IPR001190">
    <property type="entry name" value="SRCR"/>
</dbReference>
<dbReference type="GO" id="GO:0005576">
    <property type="term" value="C:extracellular region"/>
    <property type="evidence" value="ECO:0007669"/>
    <property type="project" value="TreeGrafter"/>
</dbReference>
<dbReference type="CDD" id="cd00055">
    <property type="entry name" value="EGF_Lam"/>
    <property type="match status" value="1"/>
</dbReference>
<evidence type="ECO:0000256" key="7">
    <source>
        <dbReference type="ARBA" id="ARBA00022869"/>
    </source>
</evidence>
<dbReference type="Gene3D" id="2.10.25.10">
    <property type="entry name" value="Laminin"/>
    <property type="match status" value="3"/>
</dbReference>
<keyword evidence="5" id="KW-0677">Repeat</keyword>
<dbReference type="GO" id="GO:0048513">
    <property type="term" value="P:animal organ development"/>
    <property type="evidence" value="ECO:0007669"/>
    <property type="project" value="UniProtKB-ARBA"/>
</dbReference>
<feature type="domain" description="SRCR" evidence="17">
    <location>
        <begin position="233"/>
        <end position="355"/>
    </location>
</feature>
<keyword evidence="9" id="KW-0325">Glycoprotein</keyword>
<evidence type="ECO:0000256" key="9">
    <source>
        <dbReference type="ARBA" id="ARBA00023180"/>
    </source>
</evidence>
<dbReference type="RefSeq" id="XP_011499741.1">
    <property type="nucleotide sequence ID" value="XM_011501439.1"/>
</dbReference>
<dbReference type="Pfam" id="PF07648">
    <property type="entry name" value="Kazal_2"/>
    <property type="match status" value="7"/>
</dbReference>
<feature type="disulfide bond" evidence="11">
    <location>
        <begin position="992"/>
        <end position="1001"/>
    </location>
</feature>
<keyword evidence="2" id="KW-0964">Secreted</keyword>
<sequence>MTFDPNYSVTLIAKTKPNEKIDPCEKLNCTLGSQCVRSKDGTEAKCECLESCPSLGDHEGAGPVCGTDGVDYPSLCDLNRQACATAANISVAFRGKCDPCAGVTCTEPEVCQLDASRQPSCRCSEQCGLEFSPVCGSDGKTYSNECILRQEACKSRLQLRKIYNGECNSGVNPCDGAKCGSQEQCAIDRYGIAKCECGPECETVMRPVCARGGTTYVSLCELKRQACLARTTVEVAYTGACGSKGPCSEKICQWGAVCTESEDAGVCECPSCSAEFQPVCGDDGISYGNECKLRLEACQHRRDIRVLYHQQCNGCENTKCDHYGKCESDASGQAKCVCPSDCEEPETGSSSIVCGSDGVTYESECELKKTSCSVQTLVVVSYKGDCELCSNVECDNEARCEAGVCVCPLSCPEASGAYVCGSDSKTYTSECELQKAACERDPNLSALHVNYYGECGQGFPVAALTTMSTSSITRLVTSAEMTSDLELEACRNIHCDFNATCELGDDHFPRCSCKFDCASIAPENMQPVCGSDLRTYSSKCHMLMEACQRQQELRLRPLDLCQGMEVKPCNGEQPLVDSEGNEYDCGSGPSRKDCPSHTYCHQTPRFARCCKKGMQILKCEDSWHGCCPDGKTAALGPEGAGCPNLCNCNRLGSLSDTCSPETGQCECRPGVGGLKCDRCMPGYWGLSKIDKGHQGCIPCGCSLFGSTREDCEQMTGLCVCKSEIQGKKCTICTDHNKILTPKGCQPADAVLPIPSSCNELECYSGSHCTESSVGVAGPRCICPVGCPEETPAVSVCGSDGQTYDNECELRLYACRYQTDVVPQAFGHCRDDSMTNTDFPVKRFTAVHYTQPAAAISPLSKSTRHLLVPEPDARYYYTNRAHQETIPVDRKNLKHGSAAAYRPTPATIRVVTPLLGDFCNDDKDCGISNSLCINGRCICTDGFAETSDRQECSSLANYAPVTPTEEIRACLSFPCHMSATCIDLPGATYMCNCLENYTGFHCDEEINRRVYEASFDGKSYVRMNRLKAYYKLSIEVEFKTYAENGIIVYNQQKQDGTGDFVSLAIVDGFVQFRYNLGNGPVILTSPERVSMKTFHRVTAKRYHKDGVLLFNENEEVAGQSEGMLKSLDLNQDTFIGNIPTNYSK</sequence>
<dbReference type="Pfam" id="PF00054">
    <property type="entry name" value="Laminin_G_1"/>
    <property type="match status" value="1"/>
</dbReference>
<dbReference type="PROSITE" id="PS01248">
    <property type="entry name" value="EGF_LAM_1"/>
    <property type="match status" value="1"/>
</dbReference>
<dbReference type="PANTHER" id="PTHR10913:SF78">
    <property type="entry name" value="AGRIN"/>
    <property type="match status" value="1"/>
</dbReference>
<dbReference type="PROSITE" id="PS51465">
    <property type="entry name" value="KAZAL_2"/>
    <property type="match status" value="8"/>
</dbReference>
<dbReference type="InterPro" id="IPR001881">
    <property type="entry name" value="EGF-like_Ca-bd_dom"/>
</dbReference>
<gene>
    <name evidence="20" type="primary">LOC105363688</name>
</gene>
<keyword evidence="19" id="KW-1185">Reference proteome</keyword>
<dbReference type="Pfam" id="PF00053">
    <property type="entry name" value="EGF_laminin"/>
    <property type="match status" value="2"/>
</dbReference>
<evidence type="ECO:0000256" key="8">
    <source>
        <dbReference type="ARBA" id="ARBA00023157"/>
    </source>
</evidence>
<evidence type="ECO:0000256" key="1">
    <source>
        <dbReference type="ARBA" id="ARBA00004302"/>
    </source>
</evidence>
<keyword evidence="3" id="KW-0272">Extracellular matrix</keyword>
<evidence type="ECO:0000256" key="12">
    <source>
        <dbReference type="PROSITE-ProRule" id="PRU00196"/>
    </source>
</evidence>
<dbReference type="InterPro" id="IPR013320">
    <property type="entry name" value="ConA-like_dom_sf"/>
</dbReference>
<evidence type="ECO:0000256" key="5">
    <source>
        <dbReference type="ARBA" id="ARBA00022737"/>
    </source>
</evidence>
<dbReference type="GO" id="GO:0005509">
    <property type="term" value="F:calcium ion binding"/>
    <property type="evidence" value="ECO:0007669"/>
    <property type="project" value="InterPro"/>
</dbReference>
<dbReference type="Pfam" id="PF00008">
    <property type="entry name" value="EGF"/>
    <property type="match status" value="1"/>
</dbReference>
<evidence type="ECO:0000259" key="18">
    <source>
        <dbReference type="PROSITE" id="PS51465"/>
    </source>
</evidence>
<keyword evidence="7" id="KW-0084">Basement membrane</keyword>
<feature type="domain" description="Kazal-like" evidence="18">
    <location>
        <begin position="774"/>
        <end position="830"/>
    </location>
</feature>
<protein>
    <submittedName>
        <fullName evidence="20">Agrin-like</fullName>
    </submittedName>
</protein>
<keyword evidence="8 11" id="KW-1015">Disulfide bond</keyword>
<dbReference type="InterPro" id="IPR000742">
    <property type="entry name" value="EGF"/>
</dbReference>
<dbReference type="GO" id="GO:0048731">
    <property type="term" value="P:system development"/>
    <property type="evidence" value="ECO:0007669"/>
    <property type="project" value="UniProtKB-ARBA"/>
</dbReference>
<dbReference type="GO" id="GO:0030154">
    <property type="term" value="P:cell differentiation"/>
    <property type="evidence" value="ECO:0007669"/>
    <property type="project" value="UniProtKB-KW"/>
</dbReference>
<feature type="domain" description="EGF-like" evidence="15">
    <location>
        <begin position="965"/>
        <end position="1002"/>
    </location>
</feature>
<dbReference type="FunFam" id="3.30.60.30:FF:000040">
    <property type="entry name" value="Agrin, putative"/>
    <property type="match status" value="1"/>
</dbReference>
<dbReference type="PROSITE" id="PS50027">
    <property type="entry name" value="EGF_LAM_2"/>
    <property type="match status" value="1"/>
</dbReference>
<dbReference type="PROSITE" id="PS50026">
    <property type="entry name" value="EGF_3"/>
    <property type="match status" value="1"/>
</dbReference>
<feature type="domain" description="Kazal-like" evidence="18">
    <location>
        <begin position="122"/>
        <end position="169"/>
    </location>
</feature>
<dbReference type="PANTHER" id="PTHR10913">
    <property type="entry name" value="FOLLISTATIN-RELATED"/>
    <property type="match status" value="1"/>
</dbReference>
<dbReference type="Gene3D" id="3.30.60.30">
    <property type="match status" value="8"/>
</dbReference>
<feature type="disulfide bond" evidence="13">
    <location>
        <begin position="646"/>
        <end position="658"/>
    </location>
</feature>
<dbReference type="SMART" id="SM00282">
    <property type="entry name" value="LamG"/>
    <property type="match status" value="1"/>
</dbReference>
<dbReference type="SUPFAM" id="SSF57196">
    <property type="entry name" value="EGF/Laminin"/>
    <property type="match status" value="2"/>
</dbReference>
<dbReference type="GO" id="GO:0005604">
    <property type="term" value="C:basement membrane"/>
    <property type="evidence" value="ECO:0007669"/>
    <property type="project" value="UniProtKB-SubCell"/>
</dbReference>
<name>A0AAJ7DX91_9HYME</name>
<proteinExistence type="predicted"/>
<evidence type="ECO:0000256" key="2">
    <source>
        <dbReference type="ARBA" id="ARBA00022525"/>
    </source>
</evidence>
<dbReference type="InterPro" id="IPR002049">
    <property type="entry name" value="LE_dom"/>
</dbReference>
<dbReference type="GO" id="GO:0016020">
    <property type="term" value="C:membrane"/>
    <property type="evidence" value="ECO:0007669"/>
    <property type="project" value="InterPro"/>
</dbReference>
<comment type="caution">
    <text evidence="12">Lacks conserved residue(s) required for the propagation of feature annotation.</text>
</comment>
<dbReference type="FunFam" id="3.30.60.30:FF:000024">
    <property type="entry name" value="Transmembrane agrin"/>
    <property type="match status" value="2"/>
</dbReference>
<feature type="domain" description="Kazal-like" evidence="18">
    <location>
        <begin position="40"/>
        <end position="99"/>
    </location>
</feature>
<evidence type="ECO:0000256" key="6">
    <source>
        <dbReference type="ARBA" id="ARBA00022782"/>
    </source>
</evidence>
<dbReference type="InterPro" id="IPR001791">
    <property type="entry name" value="Laminin_G"/>
</dbReference>
<dbReference type="InterPro" id="IPR003645">
    <property type="entry name" value="Fol_N"/>
</dbReference>
<dbReference type="SUPFAM" id="SSF49899">
    <property type="entry name" value="Concanavalin A-like lectins/glucanases"/>
    <property type="match status" value="1"/>
</dbReference>
<dbReference type="KEGG" id="csol:105363688"/>
<dbReference type="PROSITE" id="PS00022">
    <property type="entry name" value="EGF_1"/>
    <property type="match status" value="1"/>
</dbReference>
<evidence type="ECO:0000313" key="19">
    <source>
        <dbReference type="Proteomes" id="UP000695007"/>
    </source>
</evidence>
<dbReference type="InterPro" id="IPR006149">
    <property type="entry name" value="EB_dom"/>
</dbReference>
<feature type="disulfide bond" evidence="13">
    <location>
        <begin position="667"/>
        <end position="676"/>
    </location>
</feature>
<evidence type="ECO:0000259" key="14">
    <source>
        <dbReference type="PROSITE" id="PS50025"/>
    </source>
</evidence>
<feature type="disulfide bond" evidence="13">
    <location>
        <begin position="648"/>
        <end position="665"/>
    </location>
</feature>
<dbReference type="AlphaFoldDB" id="A0AAJ7DX91"/>
<keyword evidence="6" id="KW-0221">Differentiation</keyword>
<dbReference type="InterPro" id="IPR036058">
    <property type="entry name" value="Kazal_dom_sf"/>
</dbReference>
<dbReference type="SMART" id="SM00181">
    <property type="entry name" value="EGF"/>
    <property type="match status" value="5"/>
</dbReference>
<evidence type="ECO:0000313" key="20">
    <source>
        <dbReference type="RefSeq" id="XP_011499741.1"/>
    </source>
</evidence>
<dbReference type="InterPro" id="IPR050653">
    <property type="entry name" value="Prot_Inhib_GrowthFact_Antg"/>
</dbReference>
<dbReference type="Gene3D" id="2.60.120.200">
    <property type="match status" value="1"/>
</dbReference>
<dbReference type="SMART" id="SM00179">
    <property type="entry name" value="EGF_CA"/>
    <property type="match status" value="1"/>
</dbReference>
<dbReference type="SUPFAM" id="SSF100895">
    <property type="entry name" value="Kazal-type serine protease inhibitors"/>
    <property type="match status" value="8"/>
</dbReference>
<evidence type="ECO:0000256" key="4">
    <source>
        <dbReference type="ARBA" id="ARBA00022729"/>
    </source>
</evidence>
<evidence type="ECO:0000259" key="17">
    <source>
        <dbReference type="PROSITE" id="PS50287"/>
    </source>
</evidence>
<dbReference type="SMART" id="SM00280">
    <property type="entry name" value="KAZAL"/>
    <property type="match status" value="8"/>
</dbReference>
<keyword evidence="10 13" id="KW-0424">Laminin EGF-like domain</keyword>
<evidence type="ECO:0000256" key="11">
    <source>
        <dbReference type="PROSITE-ProRule" id="PRU00076"/>
    </source>
</evidence>
<feature type="domain" description="Kazal-like" evidence="18">
    <location>
        <begin position="337"/>
        <end position="388"/>
    </location>
</feature>
<keyword evidence="11" id="KW-0245">EGF-like domain</keyword>